<feature type="compositionally biased region" description="Basic and acidic residues" evidence="6">
    <location>
        <begin position="118"/>
        <end position="129"/>
    </location>
</feature>
<dbReference type="PANTHER" id="PTHR23245:SF36">
    <property type="entry name" value="TRNA (GUANINE(37)-N1)-METHYLTRANSFERASE"/>
    <property type="match status" value="1"/>
</dbReference>
<dbReference type="OrthoDB" id="408788at2759"/>
<dbReference type="InterPro" id="IPR029063">
    <property type="entry name" value="SAM-dependent_MTases_sf"/>
</dbReference>
<keyword evidence="4" id="KW-0949">S-adenosyl-L-methionine</keyword>
<feature type="compositionally biased region" description="Low complexity" evidence="6">
    <location>
        <begin position="103"/>
        <end position="117"/>
    </location>
</feature>
<dbReference type="EMBL" id="LN679142">
    <property type="protein sequence ID" value="CEL60121.1"/>
    <property type="molecule type" value="Genomic_DNA"/>
</dbReference>
<keyword evidence="9" id="KW-1185">Reference proteome</keyword>
<dbReference type="PANTHER" id="PTHR23245">
    <property type="entry name" value="TRNA METHYLTRANSFERASE"/>
    <property type="match status" value="1"/>
</dbReference>
<evidence type="ECO:0000256" key="6">
    <source>
        <dbReference type="SAM" id="MobiDB-lite"/>
    </source>
</evidence>
<keyword evidence="5" id="KW-0819">tRNA processing</keyword>
<keyword evidence="3 8" id="KW-0808">Transferase</keyword>
<evidence type="ECO:0000313" key="8">
    <source>
        <dbReference type="EMBL" id="CEL60121.1"/>
    </source>
</evidence>
<dbReference type="AlphaFoldDB" id="A0A0B7FQ92"/>
<dbReference type="GO" id="GO:0002939">
    <property type="term" value="P:tRNA N1-guanine methylation"/>
    <property type="evidence" value="ECO:0007669"/>
    <property type="project" value="TreeGrafter"/>
</dbReference>
<dbReference type="SUPFAM" id="SSF53335">
    <property type="entry name" value="S-adenosyl-L-methionine-dependent methyltransferases"/>
    <property type="match status" value="1"/>
</dbReference>
<accession>A0A0B7FQ92</accession>
<reference evidence="8 9" key="1">
    <citation type="submission" date="2014-11" db="EMBL/GenBank/DDBJ databases">
        <authorList>
            <person name="Wibberg Daniel"/>
        </authorList>
    </citation>
    <scope>NUCLEOTIDE SEQUENCE [LARGE SCALE GENOMIC DNA]</scope>
    <source>
        <strain evidence="8">Rhizoctonia solani AG1-IB 7/3/14</strain>
    </source>
</reference>
<evidence type="ECO:0000256" key="4">
    <source>
        <dbReference type="ARBA" id="ARBA00022691"/>
    </source>
</evidence>
<evidence type="ECO:0000256" key="1">
    <source>
        <dbReference type="ARBA" id="ARBA00022490"/>
    </source>
</evidence>
<evidence type="ECO:0000256" key="3">
    <source>
        <dbReference type="ARBA" id="ARBA00022679"/>
    </source>
</evidence>
<keyword evidence="2 8" id="KW-0489">Methyltransferase</keyword>
<gene>
    <name evidence="8" type="ORF">RSOLAG1IB_09370</name>
</gene>
<name>A0A0B7FQ92_THACB</name>
<dbReference type="Proteomes" id="UP000059188">
    <property type="component" value="Unassembled WGS sequence"/>
</dbReference>
<evidence type="ECO:0000256" key="2">
    <source>
        <dbReference type="ARBA" id="ARBA00022603"/>
    </source>
</evidence>
<dbReference type="Pfam" id="PF02475">
    <property type="entry name" value="TRM5-TYW2_MTfase"/>
    <property type="match status" value="1"/>
</dbReference>
<dbReference type="GO" id="GO:0005759">
    <property type="term" value="C:mitochondrial matrix"/>
    <property type="evidence" value="ECO:0007669"/>
    <property type="project" value="TreeGrafter"/>
</dbReference>
<feature type="domain" description="SAM-dependent methyltransferase TRM5/TYW2-type" evidence="7">
    <location>
        <begin position="1"/>
        <end position="215"/>
    </location>
</feature>
<keyword evidence="1" id="KW-0963">Cytoplasm</keyword>
<evidence type="ECO:0000313" key="9">
    <source>
        <dbReference type="Proteomes" id="UP000059188"/>
    </source>
</evidence>
<evidence type="ECO:0000256" key="5">
    <source>
        <dbReference type="ARBA" id="ARBA00022694"/>
    </source>
</evidence>
<dbReference type="GO" id="GO:0070901">
    <property type="term" value="P:mitochondrial tRNA methylation"/>
    <property type="evidence" value="ECO:0007669"/>
    <property type="project" value="TreeGrafter"/>
</dbReference>
<proteinExistence type="predicted"/>
<evidence type="ECO:0000259" key="7">
    <source>
        <dbReference type="PROSITE" id="PS51684"/>
    </source>
</evidence>
<dbReference type="Gene3D" id="3.40.50.150">
    <property type="entry name" value="Vaccinia Virus protein VP39"/>
    <property type="match status" value="1"/>
</dbReference>
<organism evidence="8 9">
    <name type="scientific">Thanatephorus cucumeris (strain AG1-IB / isolate 7/3/14)</name>
    <name type="common">Lettuce bottom rot fungus</name>
    <name type="synonym">Rhizoctonia solani</name>
    <dbReference type="NCBI Taxonomy" id="1108050"/>
    <lineage>
        <taxon>Eukaryota</taxon>
        <taxon>Fungi</taxon>
        <taxon>Dikarya</taxon>
        <taxon>Basidiomycota</taxon>
        <taxon>Agaricomycotina</taxon>
        <taxon>Agaricomycetes</taxon>
        <taxon>Cantharellales</taxon>
        <taxon>Ceratobasidiaceae</taxon>
        <taxon>Rhizoctonia</taxon>
        <taxon>Rhizoctonia solani AG-1</taxon>
    </lineage>
</organism>
<dbReference type="InterPro" id="IPR030382">
    <property type="entry name" value="MeTrfase_TRM5/TYW2"/>
</dbReference>
<feature type="region of interest" description="Disordered" evidence="6">
    <location>
        <begin position="102"/>
        <end position="136"/>
    </location>
</feature>
<dbReference type="PROSITE" id="PS51684">
    <property type="entry name" value="SAM_MT_TRM5_TYW2"/>
    <property type="match status" value="1"/>
</dbReference>
<sequence>MEKNDPPHVPLIADVFAGVGPFAVPAAKRGAIVYANDLNAESTKWMEVNVKNNKVVPRVRISTLDGRQFIKDVVQTAWTSPFPAEAYIKPLSVKERRLKRSAAKNASSASGVSAESSTNDRVDGKEPVVRESTVQPPLIPSSRRVDHFVMNLPATAIEFLDAFRPAFTSLRTQYGEEVKQIYAIMPMVHVHCFTRELEEDNARKDIIEVSDRETQ</sequence>
<dbReference type="InterPro" id="IPR056743">
    <property type="entry name" value="TRM5-TYW2-like_MTfase"/>
</dbReference>
<dbReference type="STRING" id="1108050.A0A0B7FQ92"/>
<dbReference type="GO" id="GO:0008175">
    <property type="term" value="F:tRNA methyltransferase activity"/>
    <property type="evidence" value="ECO:0007669"/>
    <property type="project" value="TreeGrafter"/>
</dbReference>
<protein>
    <submittedName>
        <fullName evidence="8">tRNA (Guanine(37)-N1)-methyltransferase</fullName>
    </submittedName>
</protein>